<reference evidence="3" key="2">
    <citation type="submission" date="2018-05" db="EMBL/GenBank/DDBJ databases">
        <title>OmerRS3 (Oryza meridionalis Reference Sequence Version 3).</title>
        <authorList>
            <person name="Zhang J."/>
            <person name="Kudrna D."/>
            <person name="Lee S."/>
            <person name="Talag J."/>
            <person name="Welchert J."/>
            <person name="Wing R.A."/>
        </authorList>
    </citation>
    <scope>NUCLEOTIDE SEQUENCE [LARGE SCALE GENOMIC DNA]</scope>
    <source>
        <strain evidence="3">cv. OR44</strain>
    </source>
</reference>
<evidence type="ECO:0000256" key="2">
    <source>
        <dbReference type="SAM" id="SignalP"/>
    </source>
</evidence>
<dbReference type="InterPro" id="IPR040417">
    <property type="entry name" value="GRP1/2"/>
</dbReference>
<keyword evidence="4" id="KW-1185">Reference proteome</keyword>
<protein>
    <submittedName>
        <fullName evidence="3">Uncharacterized protein</fullName>
    </submittedName>
</protein>
<dbReference type="EnsemblPlants" id="OMERI10G09070.1">
    <property type="protein sequence ID" value="OMERI10G09070.1"/>
    <property type="gene ID" value="OMERI10G09070"/>
</dbReference>
<dbReference type="Gramene" id="OMERI10G09070.1">
    <property type="protein sequence ID" value="OMERI10G09070.1"/>
    <property type="gene ID" value="OMERI10G09070"/>
</dbReference>
<dbReference type="Proteomes" id="UP000008021">
    <property type="component" value="Chromosome 10"/>
</dbReference>
<organism evidence="3">
    <name type="scientific">Oryza meridionalis</name>
    <dbReference type="NCBI Taxonomy" id="40149"/>
    <lineage>
        <taxon>Eukaryota</taxon>
        <taxon>Viridiplantae</taxon>
        <taxon>Streptophyta</taxon>
        <taxon>Embryophyta</taxon>
        <taxon>Tracheophyta</taxon>
        <taxon>Spermatophyta</taxon>
        <taxon>Magnoliopsida</taxon>
        <taxon>Liliopsida</taxon>
        <taxon>Poales</taxon>
        <taxon>Poaceae</taxon>
        <taxon>BOP clade</taxon>
        <taxon>Oryzoideae</taxon>
        <taxon>Oryzeae</taxon>
        <taxon>Oryzinae</taxon>
        <taxon>Oryza</taxon>
    </lineage>
</organism>
<dbReference type="AlphaFoldDB" id="A0A0E0EYJ5"/>
<feature type="signal peptide" evidence="2">
    <location>
        <begin position="1"/>
        <end position="22"/>
    </location>
</feature>
<evidence type="ECO:0000313" key="3">
    <source>
        <dbReference type="EnsemblPlants" id="OMERI10G09070.1"/>
    </source>
</evidence>
<proteinExistence type="predicted"/>
<feature type="chain" id="PRO_5002358546" evidence="2">
    <location>
        <begin position="23"/>
        <end position="173"/>
    </location>
</feature>
<evidence type="ECO:0000313" key="4">
    <source>
        <dbReference type="Proteomes" id="UP000008021"/>
    </source>
</evidence>
<feature type="compositionally biased region" description="Gly residues" evidence="1">
    <location>
        <begin position="34"/>
        <end position="53"/>
    </location>
</feature>
<evidence type="ECO:0000256" key="1">
    <source>
        <dbReference type="SAM" id="MobiDB-lite"/>
    </source>
</evidence>
<feature type="region of interest" description="Disordered" evidence="1">
    <location>
        <begin position="29"/>
        <end position="53"/>
    </location>
</feature>
<reference evidence="3" key="1">
    <citation type="submission" date="2015-04" db="UniProtKB">
        <authorList>
            <consortium name="EnsemblPlants"/>
        </authorList>
    </citation>
    <scope>IDENTIFICATION</scope>
</reference>
<sequence>MAGTKLAALGFVVLLSIGLASAARVERYSSSQGSGTGGGEGGGSVNGGGAGKGSGVGSGSSNYYGAHASGGGGGGGGGYSQYGGSGSVLAVLVLVAVPDKPVVIGHPTVMDQVAVPALALARLIITGVDHMQTQMPVAMVAVTVKANMVAVALVRVLDLGTVMQTLNFLRKGN</sequence>
<keyword evidence="2" id="KW-0732">Signal</keyword>
<dbReference type="STRING" id="40149.A0A0E0EYJ5"/>
<dbReference type="HOGENOM" id="CLU_1550005_0_0_1"/>
<dbReference type="PANTHER" id="PTHR33548">
    <property type="entry name" value="GLYCINE-RICH CELL WALL STRUCTURAL PROTEIN 2"/>
    <property type="match status" value="1"/>
</dbReference>
<accession>A0A0E0EYJ5</accession>
<dbReference type="eggNOG" id="ENOG502RAEJ">
    <property type="taxonomic scope" value="Eukaryota"/>
</dbReference>
<name>A0A0E0EYJ5_9ORYZ</name>